<sequence length="60" mass="6922">MLHFILMMIEHVGIIVILGFVLAHVKGFRNLLLHNQGFRKKDILFLFLLLLVTTGSTVWC</sequence>
<evidence type="ECO:0000313" key="5">
    <source>
        <dbReference type="Proteomes" id="UP001527057"/>
    </source>
</evidence>
<reference evidence="2 4" key="1">
    <citation type="submission" date="2016-10" db="EMBL/GenBank/DDBJ databases">
        <title>Whole genome sequence of hyper active fibrinolysis bacterium Bacillus pumilus strain VV3 isolated from fermented rice.</title>
        <authorList>
            <person name="Mariadas V.A."/>
            <person name="Vijayaraghavan P."/>
            <person name="Dhandapani V."/>
        </authorList>
    </citation>
    <scope>NUCLEOTIDE SEQUENCE [LARGE SCALE GENOMIC DNA]</scope>
    <source>
        <strain evidence="2 4">VV3</strain>
    </source>
</reference>
<evidence type="ECO:0000313" key="3">
    <source>
        <dbReference type="EMBL" id="MCY9575682.1"/>
    </source>
</evidence>
<keyword evidence="1" id="KW-1133">Transmembrane helix</keyword>
<reference evidence="3 5" key="2">
    <citation type="submission" date="2022-05" db="EMBL/GenBank/DDBJ databases">
        <title>Genome Sequencing of Bee-Associated Microbes.</title>
        <authorList>
            <person name="Dunlap C."/>
        </authorList>
    </citation>
    <scope>NUCLEOTIDE SEQUENCE [LARGE SCALE GENOMIC DNA]</scope>
    <source>
        <strain evidence="3 5">CBP-1093</strain>
    </source>
</reference>
<dbReference type="EMBL" id="JAMDMH010000011">
    <property type="protein sequence ID" value="MCY9575682.1"/>
    <property type="molecule type" value="Genomic_DNA"/>
</dbReference>
<evidence type="ECO:0000256" key="1">
    <source>
        <dbReference type="SAM" id="Phobius"/>
    </source>
</evidence>
<evidence type="ECO:0000313" key="4">
    <source>
        <dbReference type="Proteomes" id="UP000177709"/>
    </source>
</evidence>
<dbReference type="RefSeq" id="WP_008356012.1">
    <property type="nucleotide sequence ID" value="NZ_AMSH01000006.1"/>
</dbReference>
<evidence type="ECO:0000313" key="2">
    <source>
        <dbReference type="EMBL" id="AOZ89765.1"/>
    </source>
</evidence>
<accession>A0AAC9IHH1</accession>
<name>A0AAC9IHH1_9BACI</name>
<dbReference type="AlphaFoldDB" id="A0AAC9IHH1"/>
<feature type="transmembrane region" description="Helical" evidence="1">
    <location>
        <begin position="43"/>
        <end position="59"/>
    </location>
</feature>
<keyword evidence="5" id="KW-1185">Reference proteome</keyword>
<dbReference type="KEGG" id="bxi:BK049_14340"/>
<organism evidence="2 4">
    <name type="scientific">Bacillus xiamenensis</name>
    <dbReference type="NCBI Taxonomy" id="1178537"/>
    <lineage>
        <taxon>Bacteria</taxon>
        <taxon>Bacillati</taxon>
        <taxon>Bacillota</taxon>
        <taxon>Bacilli</taxon>
        <taxon>Bacillales</taxon>
        <taxon>Bacillaceae</taxon>
        <taxon>Bacillus</taxon>
    </lineage>
</organism>
<gene>
    <name evidence="2" type="ORF">BK049_14340</name>
    <name evidence="3" type="ORF">M5W27_07450</name>
</gene>
<dbReference type="Proteomes" id="UP001527057">
    <property type="component" value="Unassembled WGS sequence"/>
</dbReference>
<feature type="transmembrane region" description="Helical" evidence="1">
    <location>
        <begin position="6"/>
        <end position="23"/>
    </location>
</feature>
<dbReference type="EMBL" id="CP017786">
    <property type="protein sequence ID" value="AOZ89765.1"/>
    <property type="molecule type" value="Genomic_DNA"/>
</dbReference>
<proteinExistence type="predicted"/>
<keyword evidence="1" id="KW-0472">Membrane</keyword>
<keyword evidence="1" id="KW-0812">Transmembrane</keyword>
<dbReference type="Proteomes" id="UP000177709">
    <property type="component" value="Chromosome"/>
</dbReference>
<protein>
    <submittedName>
        <fullName evidence="2">Uncharacterized protein</fullName>
    </submittedName>
</protein>